<accession>A0A8J3GI00</accession>
<evidence type="ECO:0000256" key="8">
    <source>
        <dbReference type="RuleBase" id="RU363032"/>
    </source>
</evidence>
<keyword evidence="11" id="KW-1185">Reference proteome</keyword>
<organism evidence="10 11">
    <name type="scientific">Tianweitania populi</name>
    <dbReference type="NCBI Taxonomy" id="1607949"/>
    <lineage>
        <taxon>Bacteria</taxon>
        <taxon>Pseudomonadati</taxon>
        <taxon>Pseudomonadota</taxon>
        <taxon>Alphaproteobacteria</taxon>
        <taxon>Hyphomicrobiales</taxon>
        <taxon>Phyllobacteriaceae</taxon>
        <taxon>Tianweitania</taxon>
    </lineage>
</organism>
<keyword evidence="4" id="KW-1003">Cell membrane</keyword>
<evidence type="ECO:0000256" key="6">
    <source>
        <dbReference type="ARBA" id="ARBA00022989"/>
    </source>
</evidence>
<feature type="transmembrane region" description="Helical" evidence="8">
    <location>
        <begin position="294"/>
        <end position="315"/>
    </location>
</feature>
<dbReference type="PANTHER" id="PTHR42929">
    <property type="entry name" value="INNER MEMBRANE ABC TRANSPORTER PERMEASE PROTEIN YDCU-RELATED-RELATED"/>
    <property type="match status" value="1"/>
</dbReference>
<dbReference type="Gene3D" id="1.10.3720.10">
    <property type="entry name" value="MetI-like"/>
    <property type="match status" value="1"/>
</dbReference>
<dbReference type="CDD" id="cd06261">
    <property type="entry name" value="TM_PBP2"/>
    <property type="match status" value="1"/>
</dbReference>
<evidence type="ECO:0000256" key="7">
    <source>
        <dbReference type="ARBA" id="ARBA00023136"/>
    </source>
</evidence>
<evidence type="ECO:0000313" key="10">
    <source>
        <dbReference type="EMBL" id="GHD05456.1"/>
    </source>
</evidence>
<dbReference type="PROSITE" id="PS50928">
    <property type="entry name" value="ABC_TM1"/>
    <property type="match status" value="1"/>
</dbReference>
<keyword evidence="7 8" id="KW-0472">Membrane</keyword>
<gene>
    <name evidence="10" type="ORF">GCM10016234_01490</name>
</gene>
<feature type="transmembrane region" description="Helical" evidence="8">
    <location>
        <begin position="242"/>
        <end position="263"/>
    </location>
</feature>
<dbReference type="Proteomes" id="UP000630142">
    <property type="component" value="Unassembled WGS sequence"/>
</dbReference>
<protein>
    <submittedName>
        <fullName evidence="10">ABC transporter permease</fullName>
    </submittedName>
</protein>
<evidence type="ECO:0000259" key="9">
    <source>
        <dbReference type="PROSITE" id="PS50928"/>
    </source>
</evidence>
<feature type="transmembrane region" description="Helical" evidence="8">
    <location>
        <begin position="113"/>
        <end position="132"/>
    </location>
</feature>
<keyword evidence="3 8" id="KW-0813">Transport</keyword>
<dbReference type="GO" id="GO:0005886">
    <property type="term" value="C:plasma membrane"/>
    <property type="evidence" value="ECO:0007669"/>
    <property type="project" value="UniProtKB-SubCell"/>
</dbReference>
<feature type="transmembrane region" description="Helical" evidence="8">
    <location>
        <begin position="204"/>
        <end position="222"/>
    </location>
</feature>
<keyword evidence="6 8" id="KW-1133">Transmembrane helix</keyword>
<comment type="similarity">
    <text evidence="2">Belongs to the binding-protein-dependent transport system permease family. CysTW subfamily.</text>
</comment>
<evidence type="ECO:0000313" key="11">
    <source>
        <dbReference type="Proteomes" id="UP000630142"/>
    </source>
</evidence>
<evidence type="ECO:0000256" key="2">
    <source>
        <dbReference type="ARBA" id="ARBA00007069"/>
    </source>
</evidence>
<evidence type="ECO:0000256" key="5">
    <source>
        <dbReference type="ARBA" id="ARBA00022692"/>
    </source>
</evidence>
<feature type="domain" description="ABC transmembrane type-1" evidence="9">
    <location>
        <begin position="109"/>
        <end position="315"/>
    </location>
</feature>
<dbReference type="PANTHER" id="PTHR42929:SF5">
    <property type="entry name" value="ABC TRANSPORTER PERMEASE PROTEIN"/>
    <property type="match status" value="1"/>
</dbReference>
<comment type="caution">
    <text evidence="10">The sequence shown here is derived from an EMBL/GenBank/DDBJ whole genome shotgun (WGS) entry which is preliminary data.</text>
</comment>
<reference evidence="10" key="2">
    <citation type="submission" date="2020-09" db="EMBL/GenBank/DDBJ databases">
        <authorList>
            <person name="Sun Q."/>
            <person name="Kim S."/>
        </authorList>
    </citation>
    <scope>NUCLEOTIDE SEQUENCE</scope>
    <source>
        <strain evidence="10">KCTC 42249</strain>
    </source>
</reference>
<dbReference type="SUPFAM" id="SSF161098">
    <property type="entry name" value="MetI-like"/>
    <property type="match status" value="1"/>
</dbReference>
<dbReference type="InterPro" id="IPR000515">
    <property type="entry name" value="MetI-like"/>
</dbReference>
<feature type="transmembrane region" description="Helical" evidence="8">
    <location>
        <begin position="144"/>
        <end position="167"/>
    </location>
</feature>
<name>A0A8J3GI00_9HYPH</name>
<comment type="subcellular location">
    <subcellularLocation>
        <location evidence="1 8">Cell membrane</location>
        <topology evidence="1 8">Multi-pass membrane protein</topology>
    </subcellularLocation>
</comment>
<dbReference type="EMBL" id="BMZQ01000001">
    <property type="protein sequence ID" value="GHD05456.1"/>
    <property type="molecule type" value="Genomic_DNA"/>
</dbReference>
<dbReference type="InterPro" id="IPR035906">
    <property type="entry name" value="MetI-like_sf"/>
</dbReference>
<dbReference type="GO" id="GO:0055085">
    <property type="term" value="P:transmembrane transport"/>
    <property type="evidence" value="ECO:0007669"/>
    <property type="project" value="InterPro"/>
</dbReference>
<sequence>MQAALVDDLRTTQDDQLIGDLTRQLNSARSGFRTLMAKTVRTVREEQGAVDLVQVDQRWEDVSFWQAIAAATASPYTDRNLLAAIDMARSPTGEITALPASASANLAILQRTFVIAAGTTLACILIGFPYAMVAASVTGWKRQVMLAAVLLPLWTSLLVRTAAWFILLQDNGLINRLLQTLGLIDAPLALLFNRTGVIIAMTHVLLPFMVLPIFSVLIAIPTNLLPAAASLGAHPLRAFWRVLLPLSLRGVVSGSLLVFMAAIGYYITPALIGGPTDQMISSVIAFYATGTANWGMAGALGIVLLVATIALYVVYDRLSASGTERA</sequence>
<reference evidence="10" key="1">
    <citation type="journal article" date="2014" name="Int. J. Syst. Evol. Microbiol.">
        <title>Complete genome sequence of Corynebacterium casei LMG S-19264T (=DSM 44701T), isolated from a smear-ripened cheese.</title>
        <authorList>
            <consortium name="US DOE Joint Genome Institute (JGI-PGF)"/>
            <person name="Walter F."/>
            <person name="Albersmeier A."/>
            <person name="Kalinowski J."/>
            <person name="Ruckert C."/>
        </authorList>
    </citation>
    <scope>NUCLEOTIDE SEQUENCE</scope>
    <source>
        <strain evidence="10">KCTC 42249</strain>
    </source>
</reference>
<keyword evidence="5 8" id="KW-0812">Transmembrane</keyword>
<evidence type="ECO:0000256" key="3">
    <source>
        <dbReference type="ARBA" id="ARBA00022448"/>
    </source>
</evidence>
<proteinExistence type="inferred from homology"/>
<evidence type="ECO:0000256" key="4">
    <source>
        <dbReference type="ARBA" id="ARBA00022475"/>
    </source>
</evidence>
<dbReference type="Pfam" id="PF00528">
    <property type="entry name" value="BPD_transp_1"/>
    <property type="match status" value="1"/>
</dbReference>
<dbReference type="AlphaFoldDB" id="A0A8J3GI00"/>
<evidence type="ECO:0000256" key="1">
    <source>
        <dbReference type="ARBA" id="ARBA00004651"/>
    </source>
</evidence>